<sequence>MIYVVDAVYRLEASTPSFEEFYEDAVAGRARVLNGSWGVRCVGSGAATTLLERCPEALDKVVVPRYATNDYLVRIAAMVGVDRRVLSPRFDEQCGPAHSFLVASKASRAETSEWEADILPGQGLFAPGETTLRGEFMRYCFVDASNLAALREALLKGASFVIPAKKVLKALDEPHFDVAMDREPIDLSWEKFVEFPRDPPLGRKKSFADWQLDVAWQWRIIAATVPRLEPPDLVRATCDKLWVRVDYAYQPKSNDDALFGLDLEYDSVFGGDDGDGNDAEFWGNGNSSGSVFIGSGDKFFEVGPVLPGRLYRARARLIYGDAAGTWSDWSASRLPTPKRSRPAAAARPKVDTTTSSPGRVRLVLSGPHDDGGDPIVGWLVQMRRGGTSAWKHLGSFKNAIDVDGLMPSECPDRLYTYEFVVAAYNRLGVADWSLPSLPSTAGCVSKEKKKHTVRGRARRATEHHFLFLFEEEEKKKNNQEEDSRVWEPAVAQVREKLAASFDRAANDTLGPVAVVAETRLEIWDHAYYGRPGTVPRVACDLWTSHWSPTHVDIAADLVPADPPDASETLRNADAVSQRVVLVRRGNAPLAFKARRAQAAGALAMVVADDGQCEDKLDQYCVPGADRSRGEKFAATDNPKAWDGLRIPVALILHRDALRVLEVLSSSSSFWQQEDGEEETVLARASAQFFFQ</sequence>
<dbReference type="SUPFAM" id="SSF52025">
    <property type="entry name" value="PA domain"/>
    <property type="match status" value="1"/>
</dbReference>
<evidence type="ECO:0000259" key="2">
    <source>
        <dbReference type="Pfam" id="PF02225"/>
    </source>
</evidence>
<dbReference type="Proteomes" id="UP001230188">
    <property type="component" value="Unassembled WGS sequence"/>
</dbReference>
<proteinExistence type="predicted"/>
<comment type="caution">
    <text evidence="3">The sequence shown here is derived from an EMBL/GenBank/DDBJ whole genome shotgun (WGS) entry which is preliminary data.</text>
</comment>
<protein>
    <recommendedName>
        <fullName evidence="2">PA domain-containing protein</fullName>
    </recommendedName>
</protein>
<dbReference type="InterPro" id="IPR003137">
    <property type="entry name" value="PA_domain"/>
</dbReference>
<accession>A0AAD7UBJ6</accession>
<dbReference type="InterPro" id="IPR036116">
    <property type="entry name" value="FN3_sf"/>
</dbReference>
<evidence type="ECO:0000313" key="4">
    <source>
        <dbReference type="Proteomes" id="UP001230188"/>
    </source>
</evidence>
<dbReference type="CDD" id="cd00063">
    <property type="entry name" value="FN3"/>
    <property type="match status" value="1"/>
</dbReference>
<reference evidence="3" key="1">
    <citation type="submission" date="2023-01" db="EMBL/GenBank/DDBJ databases">
        <title>Metagenome sequencing of chrysophaentin producing Chrysophaeum taylorii.</title>
        <authorList>
            <person name="Davison J."/>
            <person name="Bewley C."/>
        </authorList>
    </citation>
    <scope>NUCLEOTIDE SEQUENCE</scope>
    <source>
        <strain evidence="3">NIES-1699</strain>
    </source>
</reference>
<evidence type="ECO:0000256" key="1">
    <source>
        <dbReference type="SAM" id="MobiDB-lite"/>
    </source>
</evidence>
<evidence type="ECO:0000313" key="3">
    <source>
        <dbReference type="EMBL" id="KAJ8601826.1"/>
    </source>
</evidence>
<dbReference type="Pfam" id="PF02225">
    <property type="entry name" value="PA"/>
    <property type="match status" value="1"/>
</dbReference>
<dbReference type="Gene3D" id="3.50.30.30">
    <property type="match status" value="1"/>
</dbReference>
<feature type="region of interest" description="Disordered" evidence="1">
    <location>
        <begin position="333"/>
        <end position="366"/>
    </location>
</feature>
<keyword evidence="4" id="KW-1185">Reference proteome</keyword>
<gene>
    <name evidence="3" type="ORF">CTAYLR_009057</name>
</gene>
<feature type="domain" description="PA" evidence="2">
    <location>
        <begin position="555"/>
        <end position="655"/>
    </location>
</feature>
<dbReference type="AlphaFoldDB" id="A0AAD7UBJ6"/>
<organism evidence="3 4">
    <name type="scientific">Chrysophaeum taylorii</name>
    <dbReference type="NCBI Taxonomy" id="2483200"/>
    <lineage>
        <taxon>Eukaryota</taxon>
        <taxon>Sar</taxon>
        <taxon>Stramenopiles</taxon>
        <taxon>Ochrophyta</taxon>
        <taxon>Pelagophyceae</taxon>
        <taxon>Pelagomonadales</taxon>
        <taxon>Pelagomonadaceae</taxon>
        <taxon>Chrysophaeum</taxon>
    </lineage>
</organism>
<dbReference type="InterPro" id="IPR046450">
    <property type="entry name" value="PA_dom_sf"/>
</dbReference>
<dbReference type="InterPro" id="IPR003961">
    <property type="entry name" value="FN3_dom"/>
</dbReference>
<dbReference type="Gene3D" id="2.60.40.10">
    <property type="entry name" value="Immunoglobulins"/>
    <property type="match status" value="1"/>
</dbReference>
<name>A0AAD7UBJ6_9STRA</name>
<dbReference type="InterPro" id="IPR013783">
    <property type="entry name" value="Ig-like_fold"/>
</dbReference>
<dbReference type="EMBL" id="JAQMWT010000400">
    <property type="protein sequence ID" value="KAJ8601826.1"/>
    <property type="molecule type" value="Genomic_DNA"/>
</dbReference>
<dbReference type="SUPFAM" id="SSF49265">
    <property type="entry name" value="Fibronectin type III"/>
    <property type="match status" value="1"/>
</dbReference>